<reference evidence="1" key="1">
    <citation type="submission" date="2022-05" db="EMBL/GenBank/DDBJ databases">
        <title>Diverse viruses of marine archaea discovered using metagenomics.</title>
        <authorList>
            <person name="Zhou Y."/>
        </authorList>
    </citation>
    <scope>NUCLEOTIDE SEQUENCE</scope>
    <source>
        <strain evidence="1">YSH_354833</strain>
    </source>
</reference>
<evidence type="ECO:0000313" key="1">
    <source>
        <dbReference type="EMBL" id="UVF62634.1"/>
    </source>
</evidence>
<organism evidence="1">
    <name type="scientific">Yangshan Harbor Nitrososphaeria virus</name>
    <dbReference type="NCBI Taxonomy" id="2969597"/>
    <lineage>
        <taxon>Viruses</taxon>
        <taxon>Duplodnaviria</taxon>
        <taxon>Heunggongvirae</taxon>
        <taxon>Uroviricota</taxon>
        <taxon>Caudoviricetes</taxon>
    </lineage>
</organism>
<name>A0A976YE59_9CAUD</name>
<dbReference type="EMBL" id="ON649703">
    <property type="protein sequence ID" value="UVF62634.1"/>
    <property type="molecule type" value="Genomic_DNA"/>
</dbReference>
<sequence>MVINEKKLKEIASDYDHHMQFKVDHWKFSKYREDELKVNPRDIIKEMEKIEEERVGTKPLPLQVFETNNIIVTAGMNESIDRDIGVSSTSLDYNSLGTSATAESASQTDLVAEDSGGSYARKQFSVDGSRARVNQTAKYGMLWTDNDVSATPLAIKESGVHWHATDASKMHARVVITTFTLDPGDLFVVQINELHENGTL</sequence>
<proteinExistence type="predicted"/>
<accession>A0A976YE59</accession>
<protein>
    <submittedName>
        <fullName evidence="1">Tail-collar fiber</fullName>
    </submittedName>
</protein>